<evidence type="ECO:0000313" key="1">
    <source>
        <dbReference type="EMBL" id="MPN05152.1"/>
    </source>
</evidence>
<sequence length="82" mass="9065">MIEIFIRQINQIKAGLPGHHSQFSGSNDVIHVLQTVIGQFFSAGLILFGQAGHYGNHHNLLGINTELLRIKRFGNGAEHFMG</sequence>
<gene>
    <name evidence="1" type="ORF">SDC9_152402</name>
</gene>
<organism evidence="1">
    <name type="scientific">bioreactor metagenome</name>
    <dbReference type="NCBI Taxonomy" id="1076179"/>
    <lineage>
        <taxon>unclassified sequences</taxon>
        <taxon>metagenomes</taxon>
        <taxon>ecological metagenomes</taxon>
    </lineage>
</organism>
<proteinExistence type="predicted"/>
<dbReference type="AlphaFoldDB" id="A0A645EV92"/>
<reference evidence="1" key="1">
    <citation type="submission" date="2019-08" db="EMBL/GenBank/DDBJ databases">
        <authorList>
            <person name="Kucharzyk K."/>
            <person name="Murdoch R.W."/>
            <person name="Higgins S."/>
            <person name="Loffler F."/>
        </authorList>
    </citation>
    <scope>NUCLEOTIDE SEQUENCE</scope>
</reference>
<protein>
    <submittedName>
        <fullName evidence="1">Uncharacterized protein</fullName>
    </submittedName>
</protein>
<dbReference type="EMBL" id="VSSQ01051067">
    <property type="protein sequence ID" value="MPN05152.1"/>
    <property type="molecule type" value="Genomic_DNA"/>
</dbReference>
<comment type="caution">
    <text evidence="1">The sequence shown here is derived from an EMBL/GenBank/DDBJ whole genome shotgun (WGS) entry which is preliminary data.</text>
</comment>
<accession>A0A645EV92</accession>
<name>A0A645EV92_9ZZZZ</name>